<feature type="compositionally biased region" description="Polar residues" evidence="1">
    <location>
        <begin position="58"/>
        <end position="76"/>
    </location>
</feature>
<evidence type="ECO:0000259" key="2">
    <source>
        <dbReference type="Pfam" id="PF20516"/>
    </source>
</evidence>
<dbReference type="Pfam" id="PF20516">
    <property type="entry name" value="PDDEXK_12"/>
    <property type="match status" value="1"/>
</dbReference>
<dbReference type="OrthoDB" id="4848850at2759"/>
<organism evidence="3 4">
    <name type="scientific">Colletotrichum shisoi</name>
    <dbReference type="NCBI Taxonomy" id="2078593"/>
    <lineage>
        <taxon>Eukaryota</taxon>
        <taxon>Fungi</taxon>
        <taxon>Dikarya</taxon>
        <taxon>Ascomycota</taxon>
        <taxon>Pezizomycotina</taxon>
        <taxon>Sordariomycetes</taxon>
        <taxon>Hypocreomycetidae</taxon>
        <taxon>Glomerellales</taxon>
        <taxon>Glomerellaceae</taxon>
        <taxon>Colletotrichum</taxon>
        <taxon>Colletotrichum destructivum species complex</taxon>
    </lineage>
</organism>
<comment type="caution">
    <text evidence="3">The sequence shown here is derived from an EMBL/GenBank/DDBJ whole genome shotgun (WGS) entry which is preliminary data.</text>
</comment>
<sequence length="484" mass="53155">MLDSSLEKAITYWLSTITAAKHADPDEVPDKVPDSDPRPRKRQRVACDASEGPKAKSQILSTRTDAVGTDSSTQFLPSPDSSPAPTATPNYRALPDMERPPRTPSPHKRLYGAADGPQPTVALEEETPRAVAVAMDSFDLSSQLSFETASSATHSTASAASRSSSPNKRLRNAEILWSGFTTDKFLSATPRPQSLVALHDELNSIRLGLRVIPCQFQSALDHVTLPKQGSSIPPHAFFDPAADPTTVTDWRIPSLNWVSRTVEEGTRCELSRDAESDWNHAVHARVLNWVCAPEDAPRGLVAVKHCSTTAQILKEFRPKGAPTHMVDYCLVIDPTREVAACQRINTICRSQPGASINHTDMGSLATHPIAVSIETKRPGEEWSKAMLQLGTWHAAQLRSLENLGHCPTTSAMEFLPALIVQGHDWYFVATVPRSDAPPTVFTRVRIGSTEDHFGVYQLVLALQHVSRWAEQVFWPAMRSEILDC</sequence>
<evidence type="ECO:0000313" key="4">
    <source>
        <dbReference type="Proteomes" id="UP000326340"/>
    </source>
</evidence>
<dbReference type="AlphaFoldDB" id="A0A5Q4BMC8"/>
<feature type="compositionally biased region" description="Low complexity" evidence="1">
    <location>
        <begin position="77"/>
        <end position="89"/>
    </location>
</feature>
<evidence type="ECO:0000256" key="1">
    <source>
        <dbReference type="SAM" id="MobiDB-lite"/>
    </source>
</evidence>
<proteinExistence type="predicted"/>
<dbReference type="Proteomes" id="UP000326340">
    <property type="component" value="Unassembled WGS sequence"/>
</dbReference>
<protein>
    <recommendedName>
        <fullName evidence="2">PD-(D/E)XK nuclease-like domain-containing protein</fullName>
    </recommendedName>
</protein>
<dbReference type="EMBL" id="PUHP01000759">
    <property type="protein sequence ID" value="TQN68145.1"/>
    <property type="molecule type" value="Genomic_DNA"/>
</dbReference>
<reference evidence="3 4" key="1">
    <citation type="journal article" date="2019" name="Sci. Rep.">
        <title>Colletotrichum shisoi sp. nov., an anthracnose pathogen of Perilla frutescens in Japan: molecular phylogenetic, morphological and genomic evidence.</title>
        <authorList>
            <person name="Gan P."/>
            <person name="Tsushima A."/>
            <person name="Hiroyama R."/>
            <person name="Narusaka M."/>
            <person name="Takano Y."/>
            <person name="Narusaka Y."/>
            <person name="Kawaradani M."/>
            <person name="Damm U."/>
            <person name="Shirasu K."/>
        </authorList>
    </citation>
    <scope>NUCLEOTIDE SEQUENCE [LARGE SCALE GENOMIC DNA]</scope>
    <source>
        <strain evidence="3 4">PG-2018a</strain>
    </source>
</reference>
<feature type="compositionally biased region" description="Basic and acidic residues" evidence="1">
    <location>
        <begin position="22"/>
        <end position="38"/>
    </location>
</feature>
<name>A0A5Q4BMC8_9PEZI</name>
<evidence type="ECO:0000313" key="3">
    <source>
        <dbReference type="EMBL" id="TQN68145.1"/>
    </source>
</evidence>
<gene>
    <name evidence="3" type="ORF">CSHISOI_07471</name>
</gene>
<dbReference type="InterPro" id="IPR046797">
    <property type="entry name" value="PDDEXK_12"/>
</dbReference>
<feature type="region of interest" description="Disordered" evidence="1">
    <location>
        <begin position="22"/>
        <end position="119"/>
    </location>
</feature>
<feature type="domain" description="PD-(D/E)XK nuclease-like" evidence="2">
    <location>
        <begin position="232"/>
        <end position="474"/>
    </location>
</feature>
<accession>A0A5Q4BMC8</accession>
<keyword evidence="4" id="KW-1185">Reference proteome</keyword>